<evidence type="ECO:0000313" key="2">
    <source>
        <dbReference type="Proteomes" id="UP001396334"/>
    </source>
</evidence>
<dbReference type="EMBL" id="JBBPBN010000257">
    <property type="protein sequence ID" value="KAK8491993.1"/>
    <property type="molecule type" value="Genomic_DNA"/>
</dbReference>
<gene>
    <name evidence="1" type="ORF">V6N11_014117</name>
</gene>
<evidence type="ECO:0000313" key="1">
    <source>
        <dbReference type="EMBL" id="KAK8491993.1"/>
    </source>
</evidence>
<sequence length="73" mass="8257">MKVSRGKKRGRGIGQLIGLMTQVQILSPPNHLMPSIFQIRRARQNRKYHGTPEMVNVGGMKVDLFSAVVREKL</sequence>
<accession>A0ABR2AGA4</accession>
<name>A0ABR2AGA4_9ROSI</name>
<protein>
    <submittedName>
        <fullName evidence="1">Uncharacterized protein</fullName>
    </submittedName>
</protein>
<keyword evidence="2" id="KW-1185">Reference proteome</keyword>
<proteinExistence type="predicted"/>
<dbReference type="Proteomes" id="UP001396334">
    <property type="component" value="Unassembled WGS sequence"/>
</dbReference>
<comment type="caution">
    <text evidence="1">The sequence shown here is derived from an EMBL/GenBank/DDBJ whole genome shotgun (WGS) entry which is preliminary data.</text>
</comment>
<reference evidence="1 2" key="1">
    <citation type="journal article" date="2024" name="G3 (Bethesda)">
        <title>Genome assembly of Hibiscus sabdariffa L. provides insights into metabolisms of medicinal natural products.</title>
        <authorList>
            <person name="Kim T."/>
        </authorList>
    </citation>
    <scope>NUCLEOTIDE SEQUENCE [LARGE SCALE GENOMIC DNA]</scope>
    <source>
        <strain evidence="1">TK-2024</strain>
        <tissue evidence="1">Old leaves</tissue>
    </source>
</reference>
<organism evidence="1 2">
    <name type="scientific">Hibiscus sabdariffa</name>
    <name type="common">roselle</name>
    <dbReference type="NCBI Taxonomy" id="183260"/>
    <lineage>
        <taxon>Eukaryota</taxon>
        <taxon>Viridiplantae</taxon>
        <taxon>Streptophyta</taxon>
        <taxon>Embryophyta</taxon>
        <taxon>Tracheophyta</taxon>
        <taxon>Spermatophyta</taxon>
        <taxon>Magnoliopsida</taxon>
        <taxon>eudicotyledons</taxon>
        <taxon>Gunneridae</taxon>
        <taxon>Pentapetalae</taxon>
        <taxon>rosids</taxon>
        <taxon>malvids</taxon>
        <taxon>Malvales</taxon>
        <taxon>Malvaceae</taxon>
        <taxon>Malvoideae</taxon>
        <taxon>Hibiscus</taxon>
    </lineage>
</organism>